<dbReference type="Proteomes" id="UP000186549">
    <property type="component" value="Unassembled WGS sequence"/>
</dbReference>
<name>A0A1Q6IH36_BACUN</name>
<sequence>MKHVCYKSAIPVVKAANNWLDYVKSLILQLDQNFSDKFFLLEYPIKESFNNLMLTVLKNILP</sequence>
<organism evidence="1 2">
    <name type="scientific">Bacteroides uniformis</name>
    <dbReference type="NCBI Taxonomy" id="820"/>
    <lineage>
        <taxon>Bacteria</taxon>
        <taxon>Pseudomonadati</taxon>
        <taxon>Bacteroidota</taxon>
        <taxon>Bacteroidia</taxon>
        <taxon>Bacteroidales</taxon>
        <taxon>Bacteroidaceae</taxon>
        <taxon>Bacteroides</taxon>
    </lineage>
</organism>
<proteinExistence type="predicted"/>
<evidence type="ECO:0000313" key="1">
    <source>
        <dbReference type="EMBL" id="OKZ40169.1"/>
    </source>
</evidence>
<dbReference type="AlphaFoldDB" id="A0A1Q6IH36"/>
<comment type="caution">
    <text evidence="1">The sequence shown here is derived from an EMBL/GenBank/DDBJ whole genome shotgun (WGS) entry which is preliminary data.</text>
</comment>
<protein>
    <submittedName>
        <fullName evidence="1">Uncharacterized protein</fullName>
    </submittedName>
</protein>
<dbReference type="EMBL" id="MNQU01000022">
    <property type="protein sequence ID" value="OKZ40169.1"/>
    <property type="molecule type" value="Genomic_DNA"/>
</dbReference>
<accession>A0A1Q6IH36</accession>
<gene>
    <name evidence="1" type="ORF">BHV79_01045</name>
</gene>
<evidence type="ECO:0000313" key="2">
    <source>
        <dbReference type="Proteomes" id="UP000186549"/>
    </source>
</evidence>
<reference evidence="1 2" key="1">
    <citation type="journal article" date="2016" name="Nat. Biotechnol.">
        <title>Measurement of bacterial replication rates in microbial communities.</title>
        <authorList>
            <person name="Brown C.T."/>
            <person name="Olm M.R."/>
            <person name="Thomas B.C."/>
            <person name="Banfield J.F."/>
        </authorList>
    </citation>
    <scope>NUCLEOTIDE SEQUENCE [LARGE SCALE GENOMIC DNA]</scope>
    <source>
        <strain evidence="1">45_41</strain>
    </source>
</reference>